<accession>W9QJC7</accession>
<evidence type="ECO:0000313" key="3">
    <source>
        <dbReference type="Proteomes" id="UP000030645"/>
    </source>
</evidence>
<keyword evidence="3" id="KW-1185">Reference proteome</keyword>
<gene>
    <name evidence="2" type="ORF">L484_022330</name>
</gene>
<dbReference type="Proteomes" id="UP000030645">
    <property type="component" value="Unassembled WGS sequence"/>
</dbReference>
<dbReference type="AlphaFoldDB" id="W9QJC7"/>
<proteinExistence type="predicted"/>
<evidence type="ECO:0000256" key="1">
    <source>
        <dbReference type="SAM" id="MobiDB-lite"/>
    </source>
</evidence>
<protein>
    <submittedName>
        <fullName evidence="2">Uncharacterized protein</fullName>
    </submittedName>
</protein>
<feature type="compositionally biased region" description="Basic and acidic residues" evidence="1">
    <location>
        <begin position="68"/>
        <end position="78"/>
    </location>
</feature>
<reference evidence="3" key="1">
    <citation type="submission" date="2013-01" db="EMBL/GenBank/DDBJ databases">
        <title>Draft Genome Sequence of a Mulberry Tree, Morus notabilis C.K. Schneid.</title>
        <authorList>
            <person name="He N."/>
            <person name="Zhao S."/>
        </authorList>
    </citation>
    <scope>NUCLEOTIDE SEQUENCE</scope>
</reference>
<name>W9QJC7_9ROSA</name>
<evidence type="ECO:0000313" key="2">
    <source>
        <dbReference type="EMBL" id="EXB38430.1"/>
    </source>
</evidence>
<dbReference type="EMBL" id="KE343693">
    <property type="protein sequence ID" value="EXB38430.1"/>
    <property type="molecule type" value="Genomic_DNA"/>
</dbReference>
<sequence length="78" mass="8691">MDFETMSRVEQRRSDLAIDKDASKAALLYLPVAEASHRKTLAARLVVSRWKNVVGDSGLSPEPSTVDLDYKEKGERGK</sequence>
<organism evidence="2 3">
    <name type="scientific">Morus notabilis</name>
    <dbReference type="NCBI Taxonomy" id="981085"/>
    <lineage>
        <taxon>Eukaryota</taxon>
        <taxon>Viridiplantae</taxon>
        <taxon>Streptophyta</taxon>
        <taxon>Embryophyta</taxon>
        <taxon>Tracheophyta</taxon>
        <taxon>Spermatophyta</taxon>
        <taxon>Magnoliopsida</taxon>
        <taxon>eudicotyledons</taxon>
        <taxon>Gunneridae</taxon>
        <taxon>Pentapetalae</taxon>
        <taxon>rosids</taxon>
        <taxon>fabids</taxon>
        <taxon>Rosales</taxon>
        <taxon>Moraceae</taxon>
        <taxon>Moreae</taxon>
        <taxon>Morus</taxon>
    </lineage>
</organism>
<feature type="region of interest" description="Disordered" evidence="1">
    <location>
        <begin position="56"/>
        <end position="78"/>
    </location>
</feature>